<feature type="chain" id="PRO_5040302120" description="DUF7580 domain-containing protein" evidence="2">
    <location>
        <begin position="19"/>
        <end position="523"/>
    </location>
</feature>
<reference evidence="4 5" key="1">
    <citation type="submission" date="2021-08" db="EMBL/GenBank/DDBJ databases">
        <title>The highly contiguous genome resource for Trichoderma semiorbis FJ059, a fungal antagonistic to plant pathogens.</title>
        <authorList>
            <person name="Liu T."/>
        </authorList>
    </citation>
    <scope>NUCLEOTIDE SEQUENCE [LARGE SCALE GENOMIC DNA]</scope>
    <source>
        <strain evidence="4 5">FJ059</strain>
    </source>
</reference>
<dbReference type="InterPro" id="IPR056002">
    <property type="entry name" value="DUF7580"/>
</dbReference>
<feature type="signal peptide" evidence="2">
    <location>
        <begin position="1"/>
        <end position="18"/>
    </location>
</feature>
<dbReference type="Pfam" id="PF24476">
    <property type="entry name" value="DUF7580"/>
    <property type="match status" value="1"/>
</dbReference>
<organism evidence="4 5">
    <name type="scientific">Trichoderma semiorbis</name>
    <dbReference type="NCBI Taxonomy" id="1491008"/>
    <lineage>
        <taxon>Eukaryota</taxon>
        <taxon>Fungi</taxon>
        <taxon>Dikarya</taxon>
        <taxon>Ascomycota</taxon>
        <taxon>Pezizomycotina</taxon>
        <taxon>Sordariomycetes</taxon>
        <taxon>Hypocreomycetidae</taxon>
        <taxon>Hypocreales</taxon>
        <taxon>Hypocreaceae</taxon>
        <taxon>Trichoderma</taxon>
    </lineage>
</organism>
<evidence type="ECO:0000259" key="3">
    <source>
        <dbReference type="Pfam" id="PF24476"/>
    </source>
</evidence>
<feature type="region of interest" description="Disordered" evidence="1">
    <location>
        <begin position="250"/>
        <end position="276"/>
    </location>
</feature>
<protein>
    <recommendedName>
        <fullName evidence="3">DUF7580 domain-containing protein</fullName>
    </recommendedName>
</protein>
<comment type="caution">
    <text evidence="4">The sequence shown here is derived from an EMBL/GenBank/DDBJ whole genome shotgun (WGS) entry which is preliminary data.</text>
</comment>
<proteinExistence type="predicted"/>
<dbReference type="AlphaFoldDB" id="A0A9P8HJK5"/>
<evidence type="ECO:0000313" key="4">
    <source>
        <dbReference type="EMBL" id="KAH0526062.1"/>
    </source>
</evidence>
<evidence type="ECO:0000313" key="5">
    <source>
        <dbReference type="Proteomes" id="UP000826573"/>
    </source>
</evidence>
<evidence type="ECO:0000256" key="2">
    <source>
        <dbReference type="SAM" id="SignalP"/>
    </source>
</evidence>
<accession>A0A9P8HJK5</accession>
<feature type="domain" description="DUF7580" evidence="3">
    <location>
        <begin position="314"/>
        <end position="519"/>
    </location>
</feature>
<name>A0A9P8HJK5_9HYPO</name>
<dbReference type="EMBL" id="JAIMJC010000004">
    <property type="protein sequence ID" value="KAH0526062.1"/>
    <property type="molecule type" value="Genomic_DNA"/>
</dbReference>
<keyword evidence="2" id="KW-0732">Signal</keyword>
<dbReference type="PANTHER" id="PTHR35186">
    <property type="entry name" value="ANK_REP_REGION DOMAIN-CONTAINING PROTEIN"/>
    <property type="match status" value="1"/>
</dbReference>
<feature type="compositionally biased region" description="Low complexity" evidence="1">
    <location>
        <begin position="262"/>
        <end position="272"/>
    </location>
</feature>
<dbReference type="PANTHER" id="PTHR35186:SF4">
    <property type="entry name" value="PRION-INHIBITION AND PROPAGATION HELO DOMAIN-CONTAINING PROTEIN"/>
    <property type="match status" value="1"/>
</dbReference>
<dbReference type="Proteomes" id="UP000826573">
    <property type="component" value="Unassembled WGS sequence"/>
</dbReference>
<keyword evidence="5" id="KW-1185">Reference proteome</keyword>
<evidence type="ECO:0000256" key="1">
    <source>
        <dbReference type="SAM" id="MobiDB-lite"/>
    </source>
</evidence>
<sequence>MAEAVGLALSVLPIVIWALEKYSEPLEAYTGYHNAISTLQANLQIQRMHLEATFQSIGLRHPTPRELHECLRQKFPQNHREILFIIRQMDDMMMKLMENLQVDISRRPLWTHESSERASWEWRRVKRSFRAKKCDKIIHDLRNWNDDLRHLIESAATLPHDESYAMRRVRRLYNRSNCESVRNTLRSLHRALQAGLDSDGAKSHQVCIELNSLHAGGIPLLTFRIGILHEMDEARSAPWRVFYAAGEATQRSTGLESPPMSPHSLRSRPSTLRSRRSSSLREMAHSIWSKSRDSFKQLPTPRASVEDTSIIPNISEIITPTPPPITNLCKDFDSSPHEDRVAPAIQPLSAKRRYGIAASLAWAVLYLSGSPWLSHGLDRRKVKLFLQRKQANGYISLSEKVYLSCIISKTSFPSPASSSTSLGQTTPKNLIFELGILLIELAVNRSFSQESLSAILQHDYRPLRHYLDRVELEAGIYYFNAAQRCVYSVFLADQEQMDFDLDKFQHEFYSTVVAPLQATYEAR</sequence>
<gene>
    <name evidence="4" type="ORF">TsFJ059_009442</name>
</gene>